<name>A0ABZ0VHN6_9HYPH</name>
<gene>
    <name evidence="1" type="ORF">U0R22_000379</name>
</gene>
<keyword evidence="2" id="KW-1185">Reference proteome</keyword>
<proteinExistence type="predicted"/>
<dbReference type="RefSeq" id="WP_322417574.1">
    <property type="nucleotide sequence ID" value="NZ_CP139858.1"/>
</dbReference>
<evidence type="ECO:0000313" key="1">
    <source>
        <dbReference type="EMBL" id="WQB96327.1"/>
    </source>
</evidence>
<accession>A0ABZ0VHN6</accession>
<dbReference type="EMBL" id="CP139858">
    <property type="protein sequence ID" value="WQB96327.1"/>
    <property type="molecule type" value="Genomic_DNA"/>
</dbReference>
<reference evidence="1 2" key="1">
    <citation type="submission" date="2023-11" db="EMBL/GenBank/DDBJ databases">
        <authorList>
            <person name="Panchal A.K."/>
            <person name="Meaney J.S."/>
            <person name="Karas B.J."/>
            <person name="diCenzo G.C."/>
        </authorList>
    </citation>
    <scope>NUCLEOTIDE SEQUENCE [LARGE SCALE GENOMIC DNA]</scope>
    <source>
        <strain evidence="1 2">NZP2235</strain>
    </source>
</reference>
<organism evidence="1 2">
    <name type="scientific">Mesorhizobium huakuii</name>
    <dbReference type="NCBI Taxonomy" id="28104"/>
    <lineage>
        <taxon>Bacteria</taxon>
        <taxon>Pseudomonadati</taxon>
        <taxon>Pseudomonadota</taxon>
        <taxon>Alphaproteobacteria</taxon>
        <taxon>Hyphomicrobiales</taxon>
        <taxon>Phyllobacteriaceae</taxon>
        <taxon>Mesorhizobium</taxon>
    </lineage>
</organism>
<sequence length="46" mass="5200">MVLADLVAKSRLLPPNRTAASWMPHESCTAIMQFLTLTNDQSRRLD</sequence>
<dbReference type="Proteomes" id="UP001322481">
    <property type="component" value="Chromosome"/>
</dbReference>
<protein>
    <submittedName>
        <fullName evidence="1">Uncharacterized protein</fullName>
    </submittedName>
</protein>
<evidence type="ECO:0000313" key="2">
    <source>
        <dbReference type="Proteomes" id="UP001322481"/>
    </source>
</evidence>